<gene>
    <name evidence="2" type="ORF">EV679_1450</name>
</gene>
<organism evidence="2 3">
    <name type="scientific">Kerstersia gyiorum</name>
    <dbReference type="NCBI Taxonomy" id="206506"/>
    <lineage>
        <taxon>Bacteria</taxon>
        <taxon>Pseudomonadati</taxon>
        <taxon>Pseudomonadota</taxon>
        <taxon>Betaproteobacteria</taxon>
        <taxon>Burkholderiales</taxon>
        <taxon>Alcaligenaceae</taxon>
        <taxon>Kerstersia</taxon>
    </lineage>
</organism>
<dbReference type="InterPro" id="IPR033469">
    <property type="entry name" value="CYTH-like_dom_sf"/>
</dbReference>
<dbReference type="PROSITE" id="PS51707">
    <property type="entry name" value="CYTH"/>
    <property type="match status" value="1"/>
</dbReference>
<dbReference type="EMBL" id="SGWZ01000002">
    <property type="protein sequence ID" value="RZS70058.1"/>
    <property type="molecule type" value="Genomic_DNA"/>
</dbReference>
<evidence type="ECO:0000313" key="3">
    <source>
        <dbReference type="Proteomes" id="UP000292039"/>
    </source>
</evidence>
<dbReference type="InterPro" id="IPR023577">
    <property type="entry name" value="CYTH_domain"/>
</dbReference>
<name>A0A4Q7MNC3_9BURK</name>
<dbReference type="Gene3D" id="2.40.320.10">
    <property type="entry name" value="Hypothetical Protein Pfu-838710-001"/>
    <property type="match status" value="1"/>
</dbReference>
<dbReference type="AlphaFoldDB" id="A0A4Q7MNC3"/>
<dbReference type="CDD" id="cd07890">
    <property type="entry name" value="CYTH-like_AC_IV-like"/>
    <property type="match status" value="1"/>
</dbReference>
<dbReference type="Pfam" id="PF01928">
    <property type="entry name" value="CYTH"/>
    <property type="match status" value="1"/>
</dbReference>
<accession>A0A4Q7MNC3</accession>
<dbReference type="SMART" id="SM01118">
    <property type="entry name" value="CYTH"/>
    <property type="match status" value="1"/>
</dbReference>
<evidence type="ECO:0000313" key="2">
    <source>
        <dbReference type="EMBL" id="RZS70058.1"/>
    </source>
</evidence>
<sequence>MARNIEIKARIISVADVLPLARSVATTKPSLIHQDDTFFHCRNGRLKLREFADGHGELIFYQRADQAGPKASFYLITPTSKPQSLRQVLSAAHGVLGRVVKERILLLAGRTRIHLDHVDALGDFLELEVVLGEQENELDGIAEARRLMETLGITAHQLVQGAYLDLLNPAAHPEDLSLPASAPR</sequence>
<dbReference type="RefSeq" id="WP_130486864.1">
    <property type="nucleotide sequence ID" value="NZ_CBCSEB010000016.1"/>
</dbReference>
<proteinExistence type="predicted"/>
<dbReference type="PANTHER" id="PTHR21028:SF2">
    <property type="entry name" value="CYTH DOMAIN-CONTAINING PROTEIN"/>
    <property type="match status" value="1"/>
</dbReference>
<evidence type="ECO:0000259" key="1">
    <source>
        <dbReference type="PROSITE" id="PS51707"/>
    </source>
</evidence>
<dbReference type="SUPFAM" id="SSF55154">
    <property type="entry name" value="CYTH-like phosphatases"/>
    <property type="match status" value="1"/>
</dbReference>
<protein>
    <submittedName>
        <fullName evidence="2">Adenylate cyclase</fullName>
    </submittedName>
</protein>
<dbReference type="InterPro" id="IPR008173">
    <property type="entry name" value="Adenylyl_cyclase_CyaB"/>
</dbReference>
<feature type="domain" description="CYTH" evidence="1">
    <location>
        <begin position="2"/>
        <end position="169"/>
    </location>
</feature>
<reference evidence="2 3" key="1">
    <citation type="submission" date="2019-02" db="EMBL/GenBank/DDBJ databases">
        <title>Genomic Encyclopedia of Type Strains, Phase IV (KMG-IV): sequencing the most valuable type-strain genomes for metagenomic binning, comparative biology and taxonomic classification.</title>
        <authorList>
            <person name="Goeker M."/>
        </authorList>
    </citation>
    <scope>NUCLEOTIDE SEQUENCE [LARGE SCALE GENOMIC DNA]</scope>
    <source>
        <strain evidence="2 3">DSM 16618</strain>
    </source>
</reference>
<dbReference type="Proteomes" id="UP000292039">
    <property type="component" value="Unassembled WGS sequence"/>
</dbReference>
<dbReference type="PANTHER" id="PTHR21028">
    <property type="entry name" value="SI:CH211-156B7.4"/>
    <property type="match status" value="1"/>
</dbReference>
<comment type="caution">
    <text evidence="2">The sequence shown here is derived from an EMBL/GenBank/DDBJ whole genome shotgun (WGS) entry which is preliminary data.</text>
</comment>